<name>A0ABT3T0R6_9GAMM</name>
<comment type="catalytic activity">
    <reaction evidence="1 7">
        <text>2-C-methyl-D-erythritol 4-phosphate + CTP + H(+) = 4-CDP-2-C-methyl-D-erythritol + diphosphate</text>
        <dbReference type="Rhea" id="RHEA:13429"/>
        <dbReference type="ChEBI" id="CHEBI:15378"/>
        <dbReference type="ChEBI" id="CHEBI:33019"/>
        <dbReference type="ChEBI" id="CHEBI:37563"/>
        <dbReference type="ChEBI" id="CHEBI:57823"/>
        <dbReference type="ChEBI" id="CHEBI:58262"/>
        <dbReference type="EC" id="2.7.7.60"/>
    </reaction>
</comment>
<keyword evidence="6 7" id="KW-0414">Isoprene biosynthesis</keyword>
<feature type="site" description="Transition state stabilizer" evidence="7">
    <location>
        <position position="26"/>
    </location>
</feature>
<feature type="site" description="Positions MEP for the nucleophilic attack" evidence="7">
    <location>
        <position position="215"/>
    </location>
</feature>
<dbReference type="Pfam" id="PF01128">
    <property type="entry name" value="IspD"/>
    <property type="match status" value="1"/>
</dbReference>
<reference evidence="8" key="1">
    <citation type="submission" date="2019-02" db="EMBL/GenBank/DDBJ databases">
        <authorList>
            <person name="Li S.-H."/>
        </authorList>
    </citation>
    <scope>NUCLEOTIDE SEQUENCE</scope>
    <source>
        <strain evidence="8">IMCC11814</strain>
    </source>
</reference>
<dbReference type="Gene3D" id="3.90.550.10">
    <property type="entry name" value="Spore Coat Polysaccharide Biosynthesis Protein SpsA, Chain A"/>
    <property type="match status" value="1"/>
</dbReference>
<dbReference type="InterPro" id="IPR001228">
    <property type="entry name" value="IspD"/>
</dbReference>
<comment type="similarity">
    <text evidence="3 7">Belongs to the IspD/TarI cytidylyltransferase family. IspD subfamily.</text>
</comment>
<evidence type="ECO:0000313" key="8">
    <source>
        <dbReference type="EMBL" id="MCX2975850.1"/>
    </source>
</evidence>
<evidence type="ECO:0000256" key="4">
    <source>
        <dbReference type="ARBA" id="ARBA00022679"/>
    </source>
</evidence>
<evidence type="ECO:0000256" key="1">
    <source>
        <dbReference type="ARBA" id="ARBA00001282"/>
    </source>
</evidence>
<dbReference type="PANTHER" id="PTHR32125">
    <property type="entry name" value="2-C-METHYL-D-ERYTHRITOL 4-PHOSPHATE CYTIDYLYLTRANSFERASE, CHLOROPLASTIC"/>
    <property type="match status" value="1"/>
</dbReference>
<dbReference type="HAMAP" id="MF_00108">
    <property type="entry name" value="IspD"/>
    <property type="match status" value="1"/>
</dbReference>
<feature type="site" description="Positions MEP for the nucleophilic attack" evidence="7">
    <location>
        <position position="159"/>
    </location>
</feature>
<comment type="function">
    <text evidence="7">Catalyzes the formation of 4-diphosphocytidyl-2-C-methyl-D-erythritol from CTP and 2-C-methyl-D-erythritol 4-phosphate (MEP).</text>
</comment>
<dbReference type="PROSITE" id="PS01295">
    <property type="entry name" value="ISPD"/>
    <property type="match status" value="1"/>
</dbReference>
<organism evidence="8 9">
    <name type="scientific">Candidatus Marimicrobium litorale</name>
    <dbReference type="NCBI Taxonomy" id="2518991"/>
    <lineage>
        <taxon>Bacteria</taxon>
        <taxon>Pseudomonadati</taxon>
        <taxon>Pseudomonadota</taxon>
        <taxon>Gammaproteobacteria</taxon>
        <taxon>Cellvibrionales</taxon>
        <taxon>Halieaceae</taxon>
        <taxon>Marimicrobium</taxon>
    </lineage>
</organism>
<dbReference type="SUPFAM" id="SSF53448">
    <property type="entry name" value="Nucleotide-diphospho-sugar transferases"/>
    <property type="match status" value="1"/>
</dbReference>
<dbReference type="Proteomes" id="UP001143304">
    <property type="component" value="Unassembled WGS sequence"/>
</dbReference>
<sequence length="237" mass="25056">MSDAGQCWAVLPAAGTGSRMGSEVPKQYLEVAGATIFEHSLQALLREPRIRGVVVALDSGDERAALCPLMADDRVRSVQGAQERSGSVLAALQDLAPVAQSGDWVLVHDAARPCLSAADLTALIDRVIDSGTGGILAERMVDTVKQASADGRVQATLDRSGLWRAQTPQMFRLGELREALAHAIGARSDITDEASAMEMAGHPVQLVAATGCNLKVTVPADLPQAAWYLQHRKGQAL</sequence>
<keyword evidence="5 7" id="KW-0548">Nucleotidyltransferase</keyword>
<dbReference type="InterPro" id="IPR050088">
    <property type="entry name" value="IspD/TarI_cytidylyltransf_bact"/>
</dbReference>
<evidence type="ECO:0000256" key="3">
    <source>
        <dbReference type="ARBA" id="ARBA00009789"/>
    </source>
</evidence>
<dbReference type="EMBL" id="SHNO01000001">
    <property type="protein sequence ID" value="MCX2975850.1"/>
    <property type="molecule type" value="Genomic_DNA"/>
</dbReference>
<proteinExistence type="inferred from homology"/>
<feature type="site" description="Transition state stabilizer" evidence="7">
    <location>
        <position position="19"/>
    </location>
</feature>
<dbReference type="CDD" id="cd02516">
    <property type="entry name" value="CDP-ME_synthetase"/>
    <property type="match status" value="1"/>
</dbReference>
<gene>
    <name evidence="7" type="primary">ispD</name>
    <name evidence="8" type="ORF">EYC82_00590</name>
</gene>
<evidence type="ECO:0000256" key="5">
    <source>
        <dbReference type="ARBA" id="ARBA00022695"/>
    </source>
</evidence>
<dbReference type="RefSeq" id="WP_279247611.1">
    <property type="nucleotide sequence ID" value="NZ_SHNO01000001.1"/>
</dbReference>
<dbReference type="PANTHER" id="PTHR32125:SF4">
    <property type="entry name" value="2-C-METHYL-D-ERYTHRITOL 4-PHOSPHATE CYTIDYLYLTRANSFERASE, CHLOROPLASTIC"/>
    <property type="match status" value="1"/>
</dbReference>
<dbReference type="InterPro" id="IPR018294">
    <property type="entry name" value="ISPD_synthase_CS"/>
</dbReference>
<evidence type="ECO:0000256" key="7">
    <source>
        <dbReference type="HAMAP-Rule" id="MF_00108"/>
    </source>
</evidence>
<evidence type="ECO:0000256" key="6">
    <source>
        <dbReference type="ARBA" id="ARBA00023229"/>
    </source>
</evidence>
<evidence type="ECO:0000256" key="2">
    <source>
        <dbReference type="ARBA" id="ARBA00004787"/>
    </source>
</evidence>
<comment type="caution">
    <text evidence="8">The sequence shown here is derived from an EMBL/GenBank/DDBJ whole genome shotgun (WGS) entry which is preliminary data.</text>
</comment>
<keyword evidence="9" id="KW-1185">Reference proteome</keyword>
<dbReference type="EC" id="2.7.7.60" evidence="7"/>
<dbReference type="NCBIfam" id="TIGR00453">
    <property type="entry name" value="ispD"/>
    <property type="match status" value="1"/>
</dbReference>
<dbReference type="GO" id="GO:0050518">
    <property type="term" value="F:2-C-methyl-D-erythritol 4-phosphate cytidylyltransferase activity"/>
    <property type="evidence" value="ECO:0007669"/>
    <property type="project" value="UniProtKB-EC"/>
</dbReference>
<protein>
    <recommendedName>
        <fullName evidence="7">2-C-methyl-D-erythritol 4-phosphate cytidylyltransferase</fullName>
        <ecNumber evidence="7">2.7.7.60</ecNumber>
    </recommendedName>
    <alternativeName>
        <fullName evidence="7">4-diphosphocytidyl-2C-methyl-D-erythritol synthase</fullName>
    </alternativeName>
    <alternativeName>
        <fullName evidence="7">MEP cytidylyltransferase</fullName>
        <shortName evidence="7">MCT</shortName>
    </alternativeName>
</protein>
<evidence type="ECO:0000313" key="9">
    <source>
        <dbReference type="Proteomes" id="UP001143304"/>
    </source>
</evidence>
<keyword evidence="4 7" id="KW-0808">Transferase</keyword>
<dbReference type="InterPro" id="IPR034683">
    <property type="entry name" value="IspD/TarI"/>
</dbReference>
<comment type="pathway">
    <text evidence="2 7">Isoprenoid biosynthesis; isopentenyl diphosphate biosynthesis via DXP pathway; isopentenyl diphosphate from 1-deoxy-D-xylulose 5-phosphate: step 2/6.</text>
</comment>
<accession>A0ABT3T0R6</accession>
<dbReference type="InterPro" id="IPR029044">
    <property type="entry name" value="Nucleotide-diphossugar_trans"/>
</dbReference>